<proteinExistence type="predicted"/>
<keyword evidence="2" id="KW-0472">Membrane</keyword>
<keyword evidence="4" id="KW-1185">Reference proteome</keyword>
<evidence type="ECO:0000313" key="4">
    <source>
        <dbReference type="Proteomes" id="UP001497482"/>
    </source>
</evidence>
<reference evidence="3 4" key="1">
    <citation type="submission" date="2024-04" db="EMBL/GenBank/DDBJ databases">
        <authorList>
            <person name="Waldvogel A.-M."/>
            <person name="Schoenle A."/>
        </authorList>
    </citation>
    <scope>NUCLEOTIDE SEQUENCE [LARGE SCALE GENOMIC DNA]</scope>
</reference>
<keyword evidence="2" id="KW-1133">Transmembrane helix</keyword>
<sequence length="112" mass="11121">MEAFAAAAFAAAVTAAAVAAVAAVAAAAVAAAVAAVAAVAAAVAALCDIMSLNYIWVLKNSFNLELVKVLQLQRPLALVVMKTTPALNPTPASPPSQCLQCDITDGDGTSRP</sequence>
<dbReference type="EMBL" id="OZ035832">
    <property type="protein sequence ID" value="CAL1571626.1"/>
    <property type="molecule type" value="Genomic_DNA"/>
</dbReference>
<accession>A0AAV2J5D8</accession>
<evidence type="ECO:0008006" key="5">
    <source>
        <dbReference type="Google" id="ProtNLM"/>
    </source>
</evidence>
<evidence type="ECO:0000256" key="1">
    <source>
        <dbReference type="SAM" id="MobiDB-lite"/>
    </source>
</evidence>
<keyword evidence="2" id="KW-0812">Transmembrane</keyword>
<protein>
    <recommendedName>
        <fullName evidence="5">Secreted protein</fullName>
    </recommendedName>
</protein>
<gene>
    <name evidence="3" type="ORF">KC01_LOCUS3726</name>
</gene>
<feature type="transmembrane region" description="Helical" evidence="2">
    <location>
        <begin position="29"/>
        <end position="56"/>
    </location>
</feature>
<organism evidence="3 4">
    <name type="scientific">Knipowitschia caucasica</name>
    <name type="common">Caucasian dwarf goby</name>
    <name type="synonym">Pomatoschistus caucasicus</name>
    <dbReference type="NCBI Taxonomy" id="637954"/>
    <lineage>
        <taxon>Eukaryota</taxon>
        <taxon>Metazoa</taxon>
        <taxon>Chordata</taxon>
        <taxon>Craniata</taxon>
        <taxon>Vertebrata</taxon>
        <taxon>Euteleostomi</taxon>
        <taxon>Actinopterygii</taxon>
        <taxon>Neopterygii</taxon>
        <taxon>Teleostei</taxon>
        <taxon>Neoteleostei</taxon>
        <taxon>Acanthomorphata</taxon>
        <taxon>Gobiaria</taxon>
        <taxon>Gobiiformes</taxon>
        <taxon>Gobioidei</taxon>
        <taxon>Gobiidae</taxon>
        <taxon>Gobiinae</taxon>
        <taxon>Knipowitschia</taxon>
    </lineage>
</organism>
<dbReference type="Proteomes" id="UP001497482">
    <property type="component" value="Chromosome 10"/>
</dbReference>
<name>A0AAV2J5D8_KNICA</name>
<feature type="region of interest" description="Disordered" evidence="1">
    <location>
        <begin position="87"/>
        <end position="112"/>
    </location>
</feature>
<evidence type="ECO:0000256" key="2">
    <source>
        <dbReference type="SAM" id="Phobius"/>
    </source>
</evidence>
<evidence type="ECO:0000313" key="3">
    <source>
        <dbReference type="EMBL" id="CAL1571626.1"/>
    </source>
</evidence>
<dbReference type="AlphaFoldDB" id="A0AAV2J5D8"/>